<keyword evidence="1" id="KW-1185">Reference proteome</keyword>
<reference evidence="2" key="1">
    <citation type="submission" date="2022-11" db="UniProtKB">
        <authorList>
            <consortium name="WormBaseParasite"/>
        </authorList>
    </citation>
    <scope>IDENTIFICATION</scope>
</reference>
<accession>A0A915KAQ8</accession>
<protein>
    <submittedName>
        <fullName evidence="2">Uncharacterized protein</fullName>
    </submittedName>
</protein>
<proteinExistence type="predicted"/>
<dbReference type="AlphaFoldDB" id="A0A915KAQ8"/>
<dbReference type="WBParaSite" id="nRc.2.0.1.t35440-RA">
    <property type="protein sequence ID" value="nRc.2.0.1.t35440-RA"/>
    <property type="gene ID" value="nRc.2.0.1.g35440"/>
</dbReference>
<name>A0A915KAQ8_ROMCU</name>
<evidence type="ECO:0000313" key="2">
    <source>
        <dbReference type="WBParaSite" id="nRc.2.0.1.t35440-RA"/>
    </source>
</evidence>
<evidence type="ECO:0000313" key="1">
    <source>
        <dbReference type="Proteomes" id="UP000887565"/>
    </source>
</evidence>
<dbReference type="Proteomes" id="UP000887565">
    <property type="component" value="Unplaced"/>
</dbReference>
<sequence length="65" mass="7470">MMRAQHPLRTVLAAVEICIRRTVIQKLSDCLESIYKKKEKELFGYSLLCWKGTCNLPSFGLFSFG</sequence>
<organism evidence="1 2">
    <name type="scientific">Romanomermis culicivorax</name>
    <name type="common">Nematode worm</name>
    <dbReference type="NCBI Taxonomy" id="13658"/>
    <lineage>
        <taxon>Eukaryota</taxon>
        <taxon>Metazoa</taxon>
        <taxon>Ecdysozoa</taxon>
        <taxon>Nematoda</taxon>
        <taxon>Enoplea</taxon>
        <taxon>Dorylaimia</taxon>
        <taxon>Mermithida</taxon>
        <taxon>Mermithoidea</taxon>
        <taxon>Mermithidae</taxon>
        <taxon>Romanomermis</taxon>
    </lineage>
</organism>